<gene>
    <name evidence="1" type="ORF">DLD77_07035</name>
</gene>
<dbReference type="Proteomes" id="UP000246099">
    <property type="component" value="Chromosome"/>
</dbReference>
<evidence type="ECO:0000313" key="2">
    <source>
        <dbReference type="Proteomes" id="UP000246099"/>
    </source>
</evidence>
<organism evidence="1 2">
    <name type="scientific">Chitinophaga alhagiae</name>
    <dbReference type="NCBI Taxonomy" id="2203219"/>
    <lineage>
        <taxon>Bacteria</taxon>
        <taxon>Pseudomonadati</taxon>
        <taxon>Bacteroidota</taxon>
        <taxon>Chitinophagia</taxon>
        <taxon>Chitinophagales</taxon>
        <taxon>Chitinophagaceae</taxon>
        <taxon>Chitinophaga</taxon>
    </lineage>
</organism>
<keyword evidence="2" id="KW-1185">Reference proteome</keyword>
<evidence type="ECO:0000313" key="1">
    <source>
        <dbReference type="EMBL" id="AWO01462.1"/>
    </source>
</evidence>
<name>A0ABM6WC05_9BACT</name>
<sequence>MEKLYIENYLKALHHKIKVGGIIKYVDDEKKNSMALLVMELPLGERKKVIEELRVEDYIGGPIENKGSADAPVVWVFGKMIREYEVCIKISIGEKNDSPICISFHPAKEPMVYPFKHQ</sequence>
<protein>
    <submittedName>
        <fullName evidence="1">Toxin</fullName>
    </submittedName>
</protein>
<dbReference type="EMBL" id="CP029600">
    <property type="protein sequence ID" value="AWO01462.1"/>
    <property type="molecule type" value="Genomic_DNA"/>
</dbReference>
<proteinExistence type="predicted"/>
<dbReference type="RefSeq" id="WP_119077675.1">
    <property type="nucleotide sequence ID" value="NZ_CP029600.1"/>
</dbReference>
<accession>A0ABM6WC05</accession>
<reference evidence="1 2" key="1">
    <citation type="submission" date="2018-05" db="EMBL/GenBank/DDBJ databases">
        <title>Chitinophaga sp. nov., isolated from rhizosphere soil of Alhagi.</title>
        <authorList>
            <person name="Liu Y."/>
        </authorList>
    </citation>
    <scope>NUCLEOTIDE SEQUENCE [LARGE SCALE GENOMIC DNA]</scope>
    <source>
        <strain evidence="1 2">T22</strain>
    </source>
</reference>